<dbReference type="GO" id="GO:0032324">
    <property type="term" value="P:molybdopterin cofactor biosynthetic process"/>
    <property type="evidence" value="ECO:0007669"/>
    <property type="project" value="InterPro"/>
</dbReference>
<dbReference type="InterPro" id="IPR036135">
    <property type="entry name" value="MoeA_linker/N_sf"/>
</dbReference>
<dbReference type="EMBL" id="UOEF01000046">
    <property type="protein sequence ID" value="VAV88456.1"/>
    <property type="molecule type" value="Genomic_DNA"/>
</dbReference>
<accession>A0A3B0RHX7</accession>
<evidence type="ECO:0000259" key="1">
    <source>
        <dbReference type="Pfam" id="PF03453"/>
    </source>
</evidence>
<proteinExistence type="predicted"/>
<reference evidence="2" key="1">
    <citation type="submission" date="2018-06" db="EMBL/GenBank/DDBJ databases">
        <authorList>
            <person name="Zhirakovskaya E."/>
        </authorList>
    </citation>
    <scope>NUCLEOTIDE SEQUENCE</scope>
</reference>
<name>A0A3B0RHX7_9ZZZZ</name>
<gene>
    <name evidence="2" type="ORF">MNBD_ALPHA04-1337</name>
</gene>
<feature type="domain" description="MoeA N-terminal and linker" evidence="1">
    <location>
        <begin position="5"/>
        <end position="63"/>
    </location>
</feature>
<dbReference type="GO" id="GO:0061599">
    <property type="term" value="F:molybdopterin molybdotransferase activity"/>
    <property type="evidence" value="ECO:0007669"/>
    <property type="project" value="UniProtKB-EC"/>
</dbReference>
<dbReference type="InterPro" id="IPR005110">
    <property type="entry name" value="MoeA_linker/N"/>
</dbReference>
<dbReference type="Gene3D" id="3.90.105.10">
    <property type="entry name" value="Molybdopterin biosynthesis moea protein, domain 2"/>
    <property type="match status" value="1"/>
</dbReference>
<dbReference type="Gene3D" id="2.170.190.11">
    <property type="entry name" value="Molybdopterin biosynthesis moea protein, domain 3"/>
    <property type="match status" value="1"/>
</dbReference>
<dbReference type="EC" id="2.10.1.1" evidence="2"/>
<dbReference type="SUPFAM" id="SSF63882">
    <property type="entry name" value="MoeA N-terminal region -like"/>
    <property type="match status" value="1"/>
</dbReference>
<feature type="non-terminal residue" evidence="2">
    <location>
        <position position="66"/>
    </location>
</feature>
<dbReference type="Pfam" id="PF03453">
    <property type="entry name" value="MoeA_N"/>
    <property type="match status" value="1"/>
</dbReference>
<sequence>MSALLPLEDAQESIIALANPLPSETIAVEEALGRYLVNDLIARREQPAADMSAMDGYAIRFEDRNL</sequence>
<keyword evidence="2" id="KW-0808">Transferase</keyword>
<evidence type="ECO:0000313" key="2">
    <source>
        <dbReference type="EMBL" id="VAV88456.1"/>
    </source>
</evidence>
<organism evidence="2">
    <name type="scientific">hydrothermal vent metagenome</name>
    <dbReference type="NCBI Taxonomy" id="652676"/>
    <lineage>
        <taxon>unclassified sequences</taxon>
        <taxon>metagenomes</taxon>
        <taxon>ecological metagenomes</taxon>
    </lineage>
</organism>
<protein>
    <submittedName>
        <fullName evidence="2">Molybdopterin molybdenumtransferase</fullName>
        <ecNumber evidence="2">2.10.1.1</ecNumber>
    </submittedName>
</protein>
<dbReference type="AlphaFoldDB" id="A0A3B0RHX7"/>